<sequence length="620" mass="71635">MEDPSIICDLRQNNGFKGTKFDTFWDKMGAYFNENSPAVNDRRHGNILYMPLAISIRDLREIIIKRLNEKLISETVLIPSEEWIRLQFQPTNPITESAKQYTGRFNIKFMVQARQLRKDHPDTHYCAALFRYLREFAILYQQHVSFICADDKHKVSIGEGINTSTGVRNRKTMVFQETPLVACDHDFTKLSLTPSVIFFCNIPQSIENSFYSGKVFVSFKDTVFQPSSAIRHTTEFYNTILTHHLNNIPPILCLYTDGGPDHRTIFGSVQISLICLFLHGNFDMLIAMRTAPHHSWTNPAERIMSILNLGLQDEIRAAAKTNETLRSDLCECITRVQQILEGRTERLVLHDEPFQCYGPADKTMIDEFFNIILLIDRTLKISETTSNILSKKTQLQQFMKTHCRQRQYIKKCGQSSCTICQSVRLPDNIFDSLDWLPDPIPSTMDKDHYANFQTAYRSGTTEQYRPTLMTTMANSERVPSSIFTNTRVREFIQCFQCGKIRCLYSERALSAEDKIACQVAIDDWDYSCGSPFVPEDNILYDKVFVREKINCEMPMELAYYSCRKSNTNNCDTCYWCGHDNELVEPPESLKLKYKSLFPCCTLCRSAGKDIFARVYFKGRN</sequence>
<evidence type="ECO:0000313" key="1">
    <source>
        <dbReference type="EMBL" id="PKY60343.1"/>
    </source>
</evidence>
<protein>
    <submittedName>
        <fullName evidence="1">Uncharacterized protein</fullName>
    </submittedName>
</protein>
<dbReference type="VEuPathDB" id="FungiDB:RhiirA1_476344"/>
<dbReference type="EMBL" id="LLXI01004172">
    <property type="protein sequence ID" value="PKY60343.1"/>
    <property type="molecule type" value="Genomic_DNA"/>
</dbReference>
<dbReference type="PANTHER" id="PTHR46954:SF1">
    <property type="entry name" value="C2H2-TYPE DOMAIN-CONTAINING PROTEIN"/>
    <property type="match status" value="1"/>
</dbReference>
<comment type="caution">
    <text evidence="1">The sequence shown here is derived from an EMBL/GenBank/DDBJ whole genome shotgun (WGS) entry which is preliminary data.</text>
</comment>
<name>A0A2I1HNF1_9GLOM</name>
<dbReference type="VEuPathDB" id="FungiDB:RhiirFUN_022737"/>
<dbReference type="VEuPathDB" id="FungiDB:RhiirFUN_017345"/>
<evidence type="ECO:0000313" key="2">
    <source>
        <dbReference type="Proteomes" id="UP000234323"/>
    </source>
</evidence>
<keyword evidence="2" id="KW-1185">Reference proteome</keyword>
<gene>
    <name evidence="1" type="ORF">RhiirA4_483933</name>
</gene>
<dbReference type="PANTHER" id="PTHR46954">
    <property type="entry name" value="C2H2-TYPE DOMAIN-CONTAINING PROTEIN"/>
    <property type="match status" value="1"/>
</dbReference>
<reference evidence="1 2" key="1">
    <citation type="submission" date="2015-10" db="EMBL/GenBank/DDBJ databases">
        <title>Genome analyses suggest a sexual origin of heterokaryosis in a supposedly ancient asexual fungus.</title>
        <authorList>
            <person name="Ropars J."/>
            <person name="Sedzielewska K."/>
            <person name="Noel J."/>
            <person name="Charron P."/>
            <person name="Farinelli L."/>
            <person name="Marton T."/>
            <person name="Kruger M."/>
            <person name="Pelin A."/>
            <person name="Brachmann A."/>
            <person name="Corradi N."/>
        </authorList>
    </citation>
    <scope>NUCLEOTIDE SEQUENCE [LARGE SCALE GENOMIC DNA]</scope>
    <source>
        <strain evidence="1 2">A4</strain>
    </source>
</reference>
<dbReference type="VEuPathDB" id="FungiDB:FUN_011345"/>
<dbReference type="VEuPathDB" id="FungiDB:FUN_016900"/>
<accession>A0A2I1HNF1</accession>
<organism evidence="1 2">
    <name type="scientific">Rhizophagus irregularis</name>
    <dbReference type="NCBI Taxonomy" id="588596"/>
    <lineage>
        <taxon>Eukaryota</taxon>
        <taxon>Fungi</taxon>
        <taxon>Fungi incertae sedis</taxon>
        <taxon>Mucoromycota</taxon>
        <taxon>Glomeromycotina</taxon>
        <taxon>Glomeromycetes</taxon>
        <taxon>Glomerales</taxon>
        <taxon>Glomeraceae</taxon>
        <taxon>Rhizophagus</taxon>
    </lineage>
</organism>
<dbReference type="VEuPathDB" id="FungiDB:RhiirFUN_003068"/>
<dbReference type="Proteomes" id="UP000234323">
    <property type="component" value="Unassembled WGS sequence"/>
</dbReference>
<proteinExistence type="predicted"/>
<dbReference type="AlphaFoldDB" id="A0A2I1HNF1"/>